<dbReference type="GO" id="GO:0005737">
    <property type="term" value="C:cytoplasm"/>
    <property type="evidence" value="ECO:0007669"/>
    <property type="project" value="TreeGrafter"/>
</dbReference>
<evidence type="ECO:0000313" key="3">
    <source>
        <dbReference type="EMBL" id="PZR14454.1"/>
    </source>
</evidence>
<comment type="similarity">
    <text evidence="1">Belongs to the histone deacetylase family.</text>
</comment>
<comment type="caution">
    <text evidence="3">The sequence shown here is derived from an EMBL/GenBank/DDBJ whole genome shotgun (WGS) entry which is preliminary data.</text>
</comment>
<dbReference type="GO" id="GO:0004407">
    <property type="term" value="F:histone deacetylase activity"/>
    <property type="evidence" value="ECO:0007669"/>
    <property type="project" value="TreeGrafter"/>
</dbReference>
<dbReference type="PANTHER" id="PTHR10625:SF11">
    <property type="entry name" value="HISTONE DEACETYLASE 14, CHLOROPLASTIC"/>
    <property type="match status" value="1"/>
</dbReference>
<evidence type="ECO:0000256" key="1">
    <source>
        <dbReference type="ARBA" id="ARBA00005947"/>
    </source>
</evidence>
<protein>
    <submittedName>
        <fullName evidence="3">Histone deacetylase</fullName>
    </submittedName>
</protein>
<dbReference type="InterPro" id="IPR037138">
    <property type="entry name" value="His_deacetylse_dom_sf"/>
</dbReference>
<dbReference type="InterPro" id="IPR023696">
    <property type="entry name" value="Ureohydrolase_dom_sf"/>
</dbReference>
<gene>
    <name evidence="3" type="ORF">DI536_10380</name>
</gene>
<dbReference type="AlphaFoldDB" id="A0A2W5VED7"/>
<organism evidence="3 4">
    <name type="scientific">Archangium gephyra</name>
    <dbReference type="NCBI Taxonomy" id="48"/>
    <lineage>
        <taxon>Bacteria</taxon>
        <taxon>Pseudomonadati</taxon>
        <taxon>Myxococcota</taxon>
        <taxon>Myxococcia</taxon>
        <taxon>Myxococcales</taxon>
        <taxon>Cystobacterineae</taxon>
        <taxon>Archangiaceae</taxon>
        <taxon>Archangium</taxon>
    </lineage>
</organism>
<name>A0A2W5VED7_9BACT</name>
<dbReference type="EMBL" id="QFQP01000007">
    <property type="protein sequence ID" value="PZR14454.1"/>
    <property type="molecule type" value="Genomic_DNA"/>
</dbReference>
<dbReference type="Pfam" id="PF00850">
    <property type="entry name" value="Hist_deacetyl"/>
    <property type="match status" value="1"/>
</dbReference>
<sequence>MSTRVVSDPAYLRHVAGPMHPESPGRLRAIHELFDSTPIHGVERGHARPATKSELTRVHAATHVEHVLSLSGRNAQLDSDTAMSPGSADAALMAAGAAAQLTLEVLNGEVNNGFALVRPPGHHAESDRAMGFCLFNNVAVAAEAALAHGAQRVLVLDWDVHHGNGTQHHFAARRDVLFCSSHQFPFYPGTGAPNEIGHGAGEGYTVNVALPGGMTDADYGAVFHDVFLPRVQRFRPELILISAGFDAHRADPLGGMDVTERGFAAMASAMKSMAEEMCGGKLVLLLEGGYDLDGLAQSVHACTEVLAGARRDEFPSGASTRVREAIAATHAHTASY</sequence>
<dbReference type="CDD" id="cd09992">
    <property type="entry name" value="HDAC_classII"/>
    <property type="match status" value="1"/>
</dbReference>
<dbReference type="Proteomes" id="UP000249061">
    <property type="component" value="Unassembled WGS sequence"/>
</dbReference>
<reference evidence="3 4" key="1">
    <citation type="submission" date="2017-08" db="EMBL/GenBank/DDBJ databases">
        <title>Infants hospitalized years apart are colonized by the same room-sourced microbial strains.</title>
        <authorList>
            <person name="Brooks B."/>
            <person name="Olm M.R."/>
            <person name="Firek B.A."/>
            <person name="Baker R."/>
            <person name="Thomas B.C."/>
            <person name="Morowitz M.J."/>
            <person name="Banfield J.F."/>
        </authorList>
    </citation>
    <scope>NUCLEOTIDE SEQUENCE [LARGE SCALE GENOMIC DNA]</scope>
    <source>
        <strain evidence="3">S2_003_000_R2_14</strain>
    </source>
</reference>
<proteinExistence type="inferred from homology"/>
<dbReference type="GO" id="GO:0040029">
    <property type="term" value="P:epigenetic regulation of gene expression"/>
    <property type="evidence" value="ECO:0007669"/>
    <property type="project" value="TreeGrafter"/>
</dbReference>
<feature type="domain" description="Histone deacetylase" evidence="2">
    <location>
        <begin position="20"/>
        <end position="306"/>
    </location>
</feature>
<dbReference type="SUPFAM" id="SSF52768">
    <property type="entry name" value="Arginase/deacetylase"/>
    <property type="match status" value="1"/>
</dbReference>
<dbReference type="PRINTS" id="PR01270">
    <property type="entry name" value="HDASUPER"/>
</dbReference>
<dbReference type="PANTHER" id="PTHR10625">
    <property type="entry name" value="HISTONE DEACETYLASE HDAC1-RELATED"/>
    <property type="match status" value="1"/>
</dbReference>
<dbReference type="InterPro" id="IPR000286">
    <property type="entry name" value="HDACs"/>
</dbReference>
<accession>A0A2W5VED7</accession>
<dbReference type="Gene3D" id="3.40.800.20">
    <property type="entry name" value="Histone deacetylase domain"/>
    <property type="match status" value="1"/>
</dbReference>
<evidence type="ECO:0000259" key="2">
    <source>
        <dbReference type="Pfam" id="PF00850"/>
    </source>
</evidence>
<evidence type="ECO:0000313" key="4">
    <source>
        <dbReference type="Proteomes" id="UP000249061"/>
    </source>
</evidence>
<dbReference type="InterPro" id="IPR023801">
    <property type="entry name" value="His_deacetylse_dom"/>
</dbReference>